<dbReference type="GO" id="GO:0005685">
    <property type="term" value="C:U1 snRNP"/>
    <property type="evidence" value="ECO:0007669"/>
    <property type="project" value="TreeGrafter"/>
</dbReference>
<gene>
    <name evidence="6" type="primary">PRP42_0</name>
    <name evidence="6" type="ORF">Cantr_07780</name>
</gene>
<keyword evidence="6" id="KW-0687">Ribonucleoprotein</keyword>
<sequence length="383" mass="45989">MSLINHQWNKISTELIQDPNNMELWKRLIHASETTAAHNKPLTKSSSTAHLTLLRTSYESFLRKFPHEATYWAKYALWEFHLGRTSHAISVFERGVAVLPWCIELWVAYLKFRTETVSNDVESVLGLFERARKHVGFHFYAREFYEMYLGFLECYATAENGFERKMWVLVRLVLEVPLFDYGVFYKRWFDFVEKLAGDEELARKKLEYVIPEWKDTEGRIEKKVFAELKKRFTDAYISTQFHTYELYNFEKRLVTKNQAMSVQDMLAWMSYIEYLEVKQYPRKFIELVYYRWVYKEPSNEEIWMKLADFYIFHDLFNQARKALSDALKYVNNDYKVLIKLVDLEIYLKHYQRGVNLLVGYLQFNANAPLPIQEKVMQVKKLIE</sequence>
<accession>A0A367Y1L9</accession>
<keyword evidence="5" id="KW-0539">Nucleus</keyword>
<dbReference type="Pfam" id="PF23240">
    <property type="entry name" value="HAT_PRP39_N"/>
    <property type="match status" value="1"/>
</dbReference>
<evidence type="ECO:0000313" key="7">
    <source>
        <dbReference type="Proteomes" id="UP000253472"/>
    </source>
</evidence>
<dbReference type="InterPro" id="IPR003107">
    <property type="entry name" value="HAT"/>
</dbReference>
<protein>
    <submittedName>
        <fullName evidence="6">U1 small nuclear ribonucleoprotein component PRP42</fullName>
    </submittedName>
</protein>
<dbReference type="PANTHER" id="PTHR17204">
    <property type="entry name" value="PRE-MRNA PROCESSING PROTEIN PRP39-RELATED"/>
    <property type="match status" value="1"/>
</dbReference>
<dbReference type="EMBL" id="QLNQ01000027">
    <property type="protein sequence ID" value="RCK58942.1"/>
    <property type="molecule type" value="Genomic_DNA"/>
</dbReference>
<dbReference type="PANTHER" id="PTHR17204:SF23">
    <property type="entry name" value="U1 SMALL NUCLEAR RIBONUCLEOPROTEIN COMPONENT PRP42"/>
    <property type="match status" value="1"/>
</dbReference>
<evidence type="ECO:0000313" key="6">
    <source>
        <dbReference type="EMBL" id="RCK58942.1"/>
    </source>
</evidence>
<evidence type="ECO:0000256" key="2">
    <source>
        <dbReference type="ARBA" id="ARBA00022664"/>
    </source>
</evidence>
<keyword evidence="7" id="KW-1185">Reference proteome</keyword>
<reference evidence="6 7" key="1">
    <citation type="submission" date="2018-06" db="EMBL/GenBank/DDBJ databases">
        <title>Whole genome sequencing of Candida tropicalis (genome annotated by CSBL at Korea University).</title>
        <authorList>
            <person name="Ahn J."/>
        </authorList>
    </citation>
    <scope>NUCLEOTIDE SEQUENCE [LARGE SCALE GENOMIC DNA]</scope>
    <source>
        <strain evidence="6 7">ATCC 20962</strain>
    </source>
</reference>
<dbReference type="GO" id="GO:0030627">
    <property type="term" value="F:pre-mRNA 5'-splice site binding"/>
    <property type="evidence" value="ECO:0007669"/>
    <property type="project" value="TreeGrafter"/>
</dbReference>
<dbReference type="SUPFAM" id="SSF48452">
    <property type="entry name" value="TPR-like"/>
    <property type="match status" value="1"/>
</dbReference>
<keyword evidence="3" id="KW-0677">Repeat</keyword>
<dbReference type="STRING" id="5486.A0A367Y1L9"/>
<dbReference type="GO" id="GO:0000395">
    <property type="term" value="P:mRNA 5'-splice site recognition"/>
    <property type="evidence" value="ECO:0007669"/>
    <property type="project" value="TreeGrafter"/>
</dbReference>
<name>A0A367Y1L9_9ASCO</name>
<dbReference type="OrthoDB" id="10265668at2759"/>
<dbReference type="Gene3D" id="1.25.40.10">
    <property type="entry name" value="Tetratricopeptide repeat domain"/>
    <property type="match status" value="2"/>
</dbReference>
<dbReference type="GO" id="GO:0000243">
    <property type="term" value="C:commitment complex"/>
    <property type="evidence" value="ECO:0007669"/>
    <property type="project" value="TreeGrafter"/>
</dbReference>
<dbReference type="AlphaFoldDB" id="A0A367Y1L9"/>
<dbReference type="InterPro" id="IPR011990">
    <property type="entry name" value="TPR-like_helical_dom_sf"/>
</dbReference>
<dbReference type="SMART" id="SM00386">
    <property type="entry name" value="HAT"/>
    <property type="match status" value="5"/>
</dbReference>
<keyword evidence="4" id="KW-0508">mRNA splicing</keyword>
<proteinExistence type="predicted"/>
<comment type="caution">
    <text evidence="6">The sequence shown here is derived from an EMBL/GenBank/DDBJ whole genome shotgun (WGS) entry which is preliminary data.</text>
</comment>
<evidence type="ECO:0000256" key="3">
    <source>
        <dbReference type="ARBA" id="ARBA00022737"/>
    </source>
</evidence>
<comment type="subcellular location">
    <subcellularLocation>
        <location evidence="1">Nucleus</location>
    </subcellularLocation>
</comment>
<dbReference type="Proteomes" id="UP000253472">
    <property type="component" value="Unassembled WGS sequence"/>
</dbReference>
<organism evidence="6 7">
    <name type="scientific">Candida viswanathii</name>
    <dbReference type="NCBI Taxonomy" id="5486"/>
    <lineage>
        <taxon>Eukaryota</taxon>
        <taxon>Fungi</taxon>
        <taxon>Dikarya</taxon>
        <taxon>Ascomycota</taxon>
        <taxon>Saccharomycotina</taxon>
        <taxon>Pichiomycetes</taxon>
        <taxon>Debaryomycetaceae</taxon>
        <taxon>Candida/Lodderomyces clade</taxon>
        <taxon>Candida</taxon>
    </lineage>
</organism>
<keyword evidence="2" id="KW-0507">mRNA processing</keyword>
<evidence type="ECO:0000256" key="5">
    <source>
        <dbReference type="ARBA" id="ARBA00023242"/>
    </source>
</evidence>
<dbReference type="GO" id="GO:0071004">
    <property type="term" value="C:U2-type prespliceosome"/>
    <property type="evidence" value="ECO:0007669"/>
    <property type="project" value="TreeGrafter"/>
</dbReference>
<evidence type="ECO:0000256" key="4">
    <source>
        <dbReference type="ARBA" id="ARBA00023187"/>
    </source>
</evidence>
<evidence type="ECO:0000256" key="1">
    <source>
        <dbReference type="ARBA" id="ARBA00004123"/>
    </source>
</evidence>